<feature type="compositionally biased region" description="Polar residues" evidence="1">
    <location>
        <begin position="373"/>
        <end position="392"/>
    </location>
</feature>
<comment type="caution">
    <text evidence="2">The sequence shown here is derived from an EMBL/GenBank/DDBJ whole genome shotgun (WGS) entry which is preliminary data.</text>
</comment>
<protein>
    <submittedName>
        <fullName evidence="2">Uncharacterized protein</fullName>
    </submittedName>
</protein>
<dbReference type="OrthoDB" id="9027184at2"/>
<evidence type="ECO:0000313" key="3">
    <source>
        <dbReference type="Proteomes" id="UP000030466"/>
    </source>
</evidence>
<dbReference type="EMBL" id="JSUH01000014">
    <property type="protein sequence ID" value="KHD96664.1"/>
    <property type="molecule type" value="Genomic_DNA"/>
</dbReference>
<feature type="region of interest" description="Disordered" evidence="1">
    <location>
        <begin position="1"/>
        <end position="20"/>
    </location>
</feature>
<dbReference type="Proteomes" id="UP000030466">
    <property type="component" value="Unassembled WGS sequence"/>
</dbReference>
<keyword evidence="3" id="KW-1185">Reference proteome</keyword>
<sequence>MNTDRSRLEVGVHPLTDPRRDPELRAELEQYAQALTPMWRRSKDRDDFGHALLRIGARLAEQSTVRLDGSARRDALAFFDFLGLPPGPPRPATGVLALVLDPKSTALVHAPARTQVSATTADGEQVTFETESRIRLIPGGIAELYSADPSTDRIDRAPAQITSAQPPTSWADNYRLVTFSNAGSPTVQLSPLAGLQEQDLLEIGQYVYRVKEEADNGVVTLLDALEEPAAAEESATRVTRFRAFDLRNVQRHEFHVGHAELLNLQQPATITIDFSPESLAGELGALDVDFALFGTREPEKDPKWHALDLLGVRGSRLRLGKAWSGTVEETEVGGHKNRWLRARLRTPINGRTSATKPAANLRITVASAEVNDTESTVSPDAQGSPTGQGSSRTILHAAHNGTPLATTGRFHPFGPEPVRFDTFALAAPEALSKKGAKVTMTFGLSDSSMESFGVATQHSGAPTAVSWHGYGVSRNGYLQAIVQNVAGPRWLETVVMDGEGERVVLGTRPPVAVARYNETDLVVLEDREGRWWSGIVQHAESSPALRVPEAWHRLERRTTPVNERLGKLLVAAAPDTMEASPVVLVDVGDGVLHTCVLNGEGRPPDTDPWVGVKDLDPTGRKPLLSAGSSLHPVQGSDWPRRPKALEVLVRDDKGVLWIGSLASDPGTQGFTVGWTPAEKPAGDDQAVVPAAHPEVVPAATRYVAGDGTEHVWVAFATASEDGLQEGLCGLDLAPAVGGGLEVNSIETARGIGLTPNSALHTHPNIRGVAGFPAVVGVVGSVASSMELVIWQWRDTATTAGLPGPTTSSRPYLVRSADGPEGPRGEVLLPGTGERLFRARLSPPRMIEYSLHDHVEMRSEGIWAPDRLYVAKDFDDPGSSREVNLEDVTARIYVSEGNNRYLRVYETDPSVLAAGDSIRFLRLYQTEVDGKRRAQTFSGARPVPPEPVDPESPRRDGANAPDGLQLAKDDEYTRVGSRIVIGQASYAVTGLDPNRVATLNAPVAGDSFQYHVADRHTEDQEVTTGNLGTLARLRAESIAGKLYFPAPAVPRGQPVLRSVSSRDRVWAQLAEPWEAQPPNATLAVIAEDLSWGDLARARDYRNPELSWEYFDGEAWQKLVAGFVDGTGHLSATGNITFDVPPDLTTTEIGGKEAYWIRARLIGGDYGRPTYRVTSVEQGSTTTQTVVVDTSELNPPEIVSVEASFSGPKPALPESVLVENNGGLLDQTQAATVPTATFELFQGAAALDGPDDTGRALFAGLTGPVEAGPFTLFVDAEDQPGRGTVDVDVLTPDGWHRVAVDDATASMRRTGLIRLSLDRTPVPLRLFGKDRIWLRFRAGNDPYAGTEPGRADIGWAPVVRSLLPNAVRVSHATTMGNEVLGSSAGEPATTVYLSAVPVLPDSVELRVREDLSEEESTALEDQHRQQRGTSADARTKAFVKDFPGAPGTWVLWQRVDSLIGQDRDARVYVLEPTTGRVTFGDDRAGRIPPAGRDSIRCFSYQQGGGVVGNVPAWIETKLTSAVAGVETAVLPLGTAGGADSPPPDAVFATAPHQLRHAGRAVAPADVEDLVAASAGDILRARCLRPDVPGGPLRVSVVVRDRTTRRPQPTYAQRNAVVDYLREVGWGGLDQDAVTVDGPGYVPVEVTVQLIARPESWAEVEQAARERLVALFDPEHGGPAGSGWPFGRLPTTTDLLRALHGVHGIERVAEIRITGPGGAPVGKVPPDGMVCAEAAAITVTVSGEGIAS</sequence>
<name>A0A0A6VSC8_KOCRO</name>
<feature type="region of interest" description="Disordered" evidence="1">
    <location>
        <begin position="370"/>
        <end position="392"/>
    </location>
</feature>
<feature type="region of interest" description="Disordered" evidence="1">
    <location>
        <begin position="800"/>
        <end position="824"/>
    </location>
</feature>
<feature type="region of interest" description="Disordered" evidence="1">
    <location>
        <begin position="1408"/>
        <end position="1432"/>
    </location>
</feature>
<proteinExistence type="predicted"/>
<evidence type="ECO:0000313" key="2">
    <source>
        <dbReference type="EMBL" id="KHD96664.1"/>
    </source>
</evidence>
<reference evidence="2 3" key="1">
    <citation type="journal article" date="2003" name="Int. J. Syst. Evol. Microbiol.">
        <title>Kocuria polaris sp. nov., an orange-pigmented psychrophilic bacterium isolated from an Antarctic cyanobacterial mat sample.</title>
        <authorList>
            <person name="Reddy G.S."/>
            <person name="Prakash J.S."/>
            <person name="Prabahar V."/>
            <person name="Matsumoto G.I."/>
            <person name="Stackebrandt E."/>
            <person name="Shivaji S."/>
        </authorList>
    </citation>
    <scope>NUCLEOTIDE SEQUENCE [LARGE SCALE GENOMIC DNA]</scope>
    <source>
        <strain evidence="2 3">CMS 76or</strain>
    </source>
</reference>
<accession>A0A0A6VSC8</accession>
<gene>
    <name evidence="2" type="ORF">GY22_14515</name>
</gene>
<feature type="region of interest" description="Disordered" evidence="1">
    <location>
        <begin position="931"/>
        <end position="963"/>
    </location>
</feature>
<organism evidence="2 3">
    <name type="scientific">Kocuria rosea subsp. polaris</name>
    <dbReference type="NCBI Taxonomy" id="136273"/>
    <lineage>
        <taxon>Bacteria</taxon>
        <taxon>Bacillati</taxon>
        <taxon>Actinomycetota</taxon>
        <taxon>Actinomycetes</taxon>
        <taxon>Micrococcales</taxon>
        <taxon>Micrococcaceae</taxon>
        <taxon>Kocuria</taxon>
    </lineage>
</organism>
<dbReference type="RefSeq" id="WP_035929192.1">
    <property type="nucleotide sequence ID" value="NZ_JSUH01000014.1"/>
</dbReference>
<evidence type="ECO:0000256" key="1">
    <source>
        <dbReference type="SAM" id="MobiDB-lite"/>
    </source>
</evidence>